<comment type="similarity">
    <text evidence="2">Belongs to the resistance-nodulation-cell division (RND) (TC 2.A.6) family. MmpL subfamily.</text>
</comment>
<evidence type="ECO:0000256" key="3">
    <source>
        <dbReference type="ARBA" id="ARBA00022475"/>
    </source>
</evidence>
<dbReference type="Proteomes" id="UP000004474">
    <property type="component" value="Unassembled WGS sequence"/>
</dbReference>
<dbReference type="InterPro" id="IPR004869">
    <property type="entry name" value="MMPL_dom"/>
</dbReference>
<feature type="domain" description="Membrane transport protein MMPL" evidence="8">
    <location>
        <begin position="4"/>
        <end position="238"/>
    </location>
</feature>
<name>K1ETJ3_9MICO</name>
<evidence type="ECO:0000259" key="8">
    <source>
        <dbReference type="Pfam" id="PF03176"/>
    </source>
</evidence>
<dbReference type="Pfam" id="PF03176">
    <property type="entry name" value="MMPL"/>
    <property type="match status" value="1"/>
</dbReference>
<dbReference type="SUPFAM" id="SSF82866">
    <property type="entry name" value="Multidrug efflux transporter AcrB transmembrane domain"/>
    <property type="match status" value="1"/>
</dbReference>
<dbReference type="Gene3D" id="1.20.1640.10">
    <property type="entry name" value="Multidrug efflux transporter AcrB transmembrane domain"/>
    <property type="match status" value="1"/>
</dbReference>
<dbReference type="InterPro" id="IPR050545">
    <property type="entry name" value="Mycobact_MmpL"/>
</dbReference>
<feature type="transmembrane region" description="Helical" evidence="7">
    <location>
        <begin position="91"/>
        <end position="113"/>
    </location>
</feature>
<evidence type="ECO:0000256" key="5">
    <source>
        <dbReference type="ARBA" id="ARBA00022989"/>
    </source>
</evidence>
<feature type="transmembrane region" description="Helical" evidence="7">
    <location>
        <begin position="173"/>
        <end position="193"/>
    </location>
</feature>
<feature type="transmembrane region" description="Helical" evidence="7">
    <location>
        <begin position="125"/>
        <end position="144"/>
    </location>
</feature>
<evidence type="ECO:0000313" key="10">
    <source>
        <dbReference type="Proteomes" id="UP000004474"/>
    </source>
</evidence>
<evidence type="ECO:0000256" key="1">
    <source>
        <dbReference type="ARBA" id="ARBA00004651"/>
    </source>
</evidence>
<evidence type="ECO:0000256" key="7">
    <source>
        <dbReference type="SAM" id="Phobius"/>
    </source>
</evidence>
<keyword evidence="3" id="KW-1003">Cell membrane</keyword>
<dbReference type="STRING" id="1210046.B277_02059"/>
<evidence type="ECO:0000313" key="9">
    <source>
        <dbReference type="EMBL" id="EKA62463.1"/>
    </source>
</evidence>
<organism evidence="9 10">
    <name type="scientific">Janibacter hoylei PVAS-1</name>
    <dbReference type="NCBI Taxonomy" id="1210046"/>
    <lineage>
        <taxon>Bacteria</taxon>
        <taxon>Bacillati</taxon>
        <taxon>Actinomycetota</taxon>
        <taxon>Actinomycetes</taxon>
        <taxon>Micrococcales</taxon>
        <taxon>Intrasporangiaceae</taxon>
        <taxon>Janibacter</taxon>
    </lineage>
</organism>
<feature type="transmembrane region" description="Helical" evidence="7">
    <location>
        <begin position="65"/>
        <end position="84"/>
    </location>
</feature>
<keyword evidence="6 7" id="KW-0472">Membrane</keyword>
<dbReference type="eggNOG" id="COG2409">
    <property type="taxonomic scope" value="Bacteria"/>
</dbReference>
<reference evidence="9 10" key="1">
    <citation type="journal article" date="2012" name="J. Bacteriol.">
        <title>Genome Sequence of Janibacter hoylei MTCC8307, Isolated from the Stratospheric Air.</title>
        <authorList>
            <person name="Pawar S.P."/>
            <person name="Dhotre D.P."/>
            <person name="Shetty S.A."/>
            <person name="Chowdhury S.P."/>
            <person name="Chaudhari B.L."/>
            <person name="Shouche Y.S."/>
        </authorList>
    </citation>
    <scope>NUCLEOTIDE SEQUENCE [LARGE SCALE GENOMIC DNA]</scope>
    <source>
        <strain evidence="9 10">PVAS-1</strain>
    </source>
</reference>
<accession>K1ETJ3</accession>
<dbReference type="GO" id="GO:0005886">
    <property type="term" value="C:plasma membrane"/>
    <property type="evidence" value="ECO:0007669"/>
    <property type="project" value="UniProtKB-SubCell"/>
</dbReference>
<protein>
    <recommendedName>
        <fullName evidence="8">Membrane transport protein MMPL domain-containing protein</fullName>
    </recommendedName>
</protein>
<evidence type="ECO:0000256" key="2">
    <source>
        <dbReference type="ARBA" id="ARBA00010157"/>
    </source>
</evidence>
<dbReference type="EMBL" id="ALWX01000006">
    <property type="protein sequence ID" value="EKA62463.1"/>
    <property type="molecule type" value="Genomic_DNA"/>
</dbReference>
<feature type="transmembrane region" description="Helical" evidence="7">
    <location>
        <begin position="205"/>
        <end position="229"/>
    </location>
</feature>
<evidence type="ECO:0000256" key="6">
    <source>
        <dbReference type="ARBA" id="ARBA00023136"/>
    </source>
</evidence>
<comment type="caution">
    <text evidence="9">The sequence shown here is derived from an EMBL/GenBank/DDBJ whole genome shotgun (WGS) entry which is preliminary data.</text>
</comment>
<comment type="subcellular location">
    <subcellularLocation>
        <location evidence="1">Cell membrane</location>
        <topology evidence="1">Multi-pass membrane protein</topology>
    </subcellularLocation>
</comment>
<dbReference type="PANTHER" id="PTHR33406">
    <property type="entry name" value="MEMBRANE PROTEIN MJ1562-RELATED"/>
    <property type="match status" value="1"/>
</dbReference>
<gene>
    <name evidence="9" type="ORF">B277_02059</name>
</gene>
<evidence type="ECO:0000256" key="4">
    <source>
        <dbReference type="ARBA" id="ARBA00022692"/>
    </source>
</evidence>
<keyword evidence="4 7" id="KW-0812">Transmembrane</keyword>
<proteinExistence type="inferred from homology"/>
<keyword evidence="5 7" id="KW-1133">Transmembrane helix</keyword>
<dbReference type="AlphaFoldDB" id="K1ETJ3"/>
<dbReference type="PANTHER" id="PTHR33406:SF11">
    <property type="entry name" value="MEMBRANE PROTEIN SCO6666-RELATED"/>
    <property type="match status" value="1"/>
</dbReference>
<sequence>MNDEGTGAQVMVTPAAGASDEATEELLHTIRDGIPAQEEATGTTLGVTGLTAIQTDVSQKLQDALVPYLAVVVGLAFVLLMLVFRSILVPLTATLGFVLSTLATLGATVAIFQEGAFGLVDGAPLVSFLPILMIGIVFGLAMDYQVFLVTRMREAYVHGDTAREAVVDGFRHGARVVTAAALIMISVFAAFMLQPDNLIKSMGFALAAAVLLDAFVVRMVLIPALMYLLGDKAWAMPRWLDKVLPNVDVEGEALTRRTSAEEPAEDLATVG</sequence>
<dbReference type="PATRIC" id="fig|1210046.3.peg.401"/>